<dbReference type="AlphaFoldDB" id="A0A834WLF8"/>
<sequence length="24" mass="3034">MAKAMTWYATWHGLRHYKRRRPCI</sequence>
<organism evidence="1 2">
    <name type="scientific">Senna tora</name>
    <dbReference type="NCBI Taxonomy" id="362788"/>
    <lineage>
        <taxon>Eukaryota</taxon>
        <taxon>Viridiplantae</taxon>
        <taxon>Streptophyta</taxon>
        <taxon>Embryophyta</taxon>
        <taxon>Tracheophyta</taxon>
        <taxon>Spermatophyta</taxon>
        <taxon>Magnoliopsida</taxon>
        <taxon>eudicotyledons</taxon>
        <taxon>Gunneridae</taxon>
        <taxon>Pentapetalae</taxon>
        <taxon>rosids</taxon>
        <taxon>fabids</taxon>
        <taxon>Fabales</taxon>
        <taxon>Fabaceae</taxon>
        <taxon>Caesalpinioideae</taxon>
        <taxon>Cassia clade</taxon>
        <taxon>Senna</taxon>
    </lineage>
</organism>
<name>A0A834WLF8_9FABA</name>
<dbReference type="EMBL" id="JAAIUW010000006">
    <property type="protein sequence ID" value="KAF7827392.1"/>
    <property type="molecule type" value="Genomic_DNA"/>
</dbReference>
<protein>
    <submittedName>
        <fullName evidence="1">Uncharacterized protein</fullName>
    </submittedName>
</protein>
<gene>
    <name evidence="1" type="ORF">G2W53_018556</name>
</gene>
<proteinExistence type="predicted"/>
<evidence type="ECO:0000313" key="2">
    <source>
        <dbReference type="Proteomes" id="UP000634136"/>
    </source>
</evidence>
<accession>A0A834WLF8</accession>
<reference evidence="1" key="1">
    <citation type="submission" date="2020-09" db="EMBL/GenBank/DDBJ databases">
        <title>Genome-Enabled Discovery of Anthraquinone Biosynthesis in Senna tora.</title>
        <authorList>
            <person name="Kang S.-H."/>
            <person name="Pandey R.P."/>
            <person name="Lee C.-M."/>
            <person name="Sim J.-S."/>
            <person name="Jeong J.-T."/>
            <person name="Choi B.-S."/>
            <person name="Jung M."/>
            <person name="Ginzburg D."/>
            <person name="Zhao K."/>
            <person name="Won S.Y."/>
            <person name="Oh T.-J."/>
            <person name="Yu Y."/>
            <person name="Kim N.-H."/>
            <person name="Lee O.R."/>
            <person name="Lee T.-H."/>
            <person name="Bashyal P."/>
            <person name="Kim T.-S."/>
            <person name="Lee W.-H."/>
            <person name="Kawkins C."/>
            <person name="Kim C.-K."/>
            <person name="Kim J.S."/>
            <person name="Ahn B.O."/>
            <person name="Rhee S.Y."/>
            <person name="Sohng J.K."/>
        </authorList>
    </citation>
    <scope>NUCLEOTIDE SEQUENCE</scope>
    <source>
        <tissue evidence="1">Leaf</tissue>
    </source>
</reference>
<keyword evidence="2" id="KW-1185">Reference proteome</keyword>
<evidence type="ECO:0000313" key="1">
    <source>
        <dbReference type="EMBL" id="KAF7827392.1"/>
    </source>
</evidence>
<comment type="caution">
    <text evidence="1">The sequence shown here is derived from an EMBL/GenBank/DDBJ whole genome shotgun (WGS) entry which is preliminary data.</text>
</comment>
<dbReference type="Proteomes" id="UP000634136">
    <property type="component" value="Unassembled WGS sequence"/>
</dbReference>